<dbReference type="PANTHER" id="PTHR11927:SF9">
    <property type="entry name" value="L-FUCOSYLTRANSFERASE"/>
    <property type="match status" value="1"/>
</dbReference>
<keyword evidence="3" id="KW-0812">Transmembrane</keyword>
<dbReference type="GO" id="GO:0032580">
    <property type="term" value="C:Golgi cisterna membrane"/>
    <property type="evidence" value="ECO:0007669"/>
    <property type="project" value="UniProtKB-SubCell"/>
</dbReference>
<evidence type="ECO:0000313" key="6">
    <source>
        <dbReference type="Proteomes" id="UP000494165"/>
    </source>
</evidence>
<comment type="subcellular location">
    <subcellularLocation>
        <location evidence="3">Golgi apparatus</location>
        <location evidence="3">Golgi stack membrane</location>
        <topology evidence="3">Single-pass type II membrane protein</topology>
    </subcellularLocation>
</comment>
<name>A0A8S1BWC0_9INSE</name>
<dbReference type="GO" id="GO:0005975">
    <property type="term" value="P:carbohydrate metabolic process"/>
    <property type="evidence" value="ECO:0007669"/>
    <property type="project" value="InterPro"/>
</dbReference>
<keyword evidence="3" id="KW-0735">Signal-anchor</keyword>
<reference evidence="5 6" key="1">
    <citation type="submission" date="2020-04" db="EMBL/GenBank/DDBJ databases">
        <authorList>
            <person name="Alioto T."/>
            <person name="Alioto T."/>
            <person name="Gomez Garrido J."/>
        </authorList>
    </citation>
    <scope>NUCLEOTIDE SEQUENCE [LARGE SCALE GENOMIC DNA]</scope>
</reference>
<comment type="caution">
    <text evidence="5">The sequence shown here is derived from an EMBL/GenBank/DDBJ whole genome shotgun (WGS) entry which is preliminary data.</text>
</comment>
<keyword evidence="6" id="KW-1185">Reference proteome</keyword>
<evidence type="ECO:0000256" key="1">
    <source>
        <dbReference type="ARBA" id="ARBA00022676"/>
    </source>
</evidence>
<dbReference type="InterPro" id="IPR002516">
    <property type="entry name" value="Glyco_trans_11"/>
</dbReference>
<dbReference type="GO" id="GO:0008107">
    <property type="term" value="F:galactoside 2-alpha-L-fucosyltransferase activity"/>
    <property type="evidence" value="ECO:0007669"/>
    <property type="project" value="InterPro"/>
</dbReference>
<feature type="signal peptide" evidence="4">
    <location>
        <begin position="1"/>
        <end position="22"/>
    </location>
</feature>
<keyword evidence="1 3" id="KW-0328">Glycosyltransferase</keyword>
<evidence type="ECO:0000256" key="3">
    <source>
        <dbReference type="RuleBase" id="RU363129"/>
    </source>
</evidence>
<dbReference type="Proteomes" id="UP000494165">
    <property type="component" value="Unassembled WGS sequence"/>
</dbReference>
<proteinExistence type="inferred from homology"/>
<accession>A0A8S1BWC0</accession>
<gene>
    <name evidence="5" type="ORF">CLODIP_2_CD07975</name>
</gene>
<dbReference type="EC" id="2.4.1.-" evidence="3"/>
<comment type="pathway">
    <text evidence="3">Protein modification; protein glycosylation.</text>
</comment>
<keyword evidence="4" id="KW-0732">Signal</keyword>
<organism evidence="5 6">
    <name type="scientific">Cloeon dipterum</name>
    <dbReference type="NCBI Taxonomy" id="197152"/>
    <lineage>
        <taxon>Eukaryota</taxon>
        <taxon>Metazoa</taxon>
        <taxon>Ecdysozoa</taxon>
        <taxon>Arthropoda</taxon>
        <taxon>Hexapoda</taxon>
        <taxon>Insecta</taxon>
        <taxon>Pterygota</taxon>
        <taxon>Palaeoptera</taxon>
        <taxon>Ephemeroptera</taxon>
        <taxon>Pisciforma</taxon>
        <taxon>Baetidae</taxon>
        <taxon>Cloeon</taxon>
    </lineage>
</organism>
<protein>
    <recommendedName>
        <fullName evidence="3">L-Fucosyltransferase</fullName>
        <ecNumber evidence="3">2.4.1.-</ecNumber>
    </recommendedName>
</protein>
<dbReference type="PANTHER" id="PTHR11927">
    <property type="entry name" value="GALACTOSIDE 2-L-FUCOSYLTRANSFERASE"/>
    <property type="match status" value="1"/>
</dbReference>
<feature type="chain" id="PRO_5035775999" description="L-Fucosyltransferase" evidence="4">
    <location>
        <begin position="23"/>
        <end position="343"/>
    </location>
</feature>
<evidence type="ECO:0000256" key="4">
    <source>
        <dbReference type="SAM" id="SignalP"/>
    </source>
</evidence>
<dbReference type="AlphaFoldDB" id="A0A8S1BWC0"/>
<dbReference type="CDD" id="cd11301">
    <property type="entry name" value="Fut1_Fut2_like"/>
    <property type="match status" value="1"/>
</dbReference>
<comment type="similarity">
    <text evidence="3">Belongs to the glycosyltransferase 11 family.</text>
</comment>
<keyword evidence="2 3" id="KW-0808">Transferase</keyword>
<sequence length="343" mass="39444">MRQARCFHAFVLFFFIFWVALTHLGFLKLDEFPSFKELPATFTIDALNGFVWQEENNGTGAKRLTCPKGPTVTVEDGLTGLGNQIWEYAQAWAAAKILDRPGFVSESLARKLKVYFPNIEMPTIEEISHCNVTKNATYMKMHVDVKTLKESYKGVHVRIPQYDMLPELILPYRDKLRDEIFKFHDEILERVQKTIHSFDAENLTKVVLHVRRSDYIGLIAILYKLSPAHSSFYLDAMDWFRKNIGGQLIFMIVTDDIGWCEKNLLIEKDVVIASDDTGHDLALLSIADHNIIDYGSFGMWAGVMSKGHTIALIDIDFNGIMTKFKNWHVFDESKYTSKLEFEP</sequence>
<dbReference type="OrthoDB" id="3226at2759"/>
<keyword evidence="3" id="KW-0333">Golgi apparatus</keyword>
<evidence type="ECO:0000256" key="2">
    <source>
        <dbReference type="ARBA" id="ARBA00022679"/>
    </source>
</evidence>
<dbReference type="Pfam" id="PF01531">
    <property type="entry name" value="Glyco_transf_11"/>
    <property type="match status" value="1"/>
</dbReference>
<dbReference type="EMBL" id="CADEPI010000002">
    <property type="protein sequence ID" value="CAB3359976.1"/>
    <property type="molecule type" value="Genomic_DNA"/>
</dbReference>
<evidence type="ECO:0000313" key="5">
    <source>
        <dbReference type="EMBL" id="CAB3359976.1"/>
    </source>
</evidence>
<keyword evidence="3" id="KW-0325">Glycoprotein</keyword>